<feature type="transmembrane region" description="Helical" evidence="10">
    <location>
        <begin position="40"/>
        <end position="57"/>
    </location>
</feature>
<evidence type="ECO:0000256" key="5">
    <source>
        <dbReference type="ARBA" id="ARBA00022827"/>
    </source>
</evidence>
<feature type="domain" description="FAD-binding PCMH-type" evidence="11">
    <location>
        <begin position="128"/>
        <end position="307"/>
    </location>
</feature>
<dbReference type="PANTHER" id="PTHR11748">
    <property type="entry name" value="D-LACTATE DEHYDROGENASE"/>
    <property type="match status" value="1"/>
</dbReference>
<evidence type="ECO:0000313" key="12">
    <source>
        <dbReference type="EMBL" id="EYE92223.1"/>
    </source>
</evidence>
<keyword evidence="7" id="KW-0560">Oxidoreductase</keyword>
<accession>A0A017S5B4</accession>
<dbReference type="Gene3D" id="3.30.70.2740">
    <property type="match status" value="1"/>
</dbReference>
<organism evidence="12 13">
    <name type="scientific">Aspergillus ruber (strain CBS 135680)</name>
    <dbReference type="NCBI Taxonomy" id="1388766"/>
    <lineage>
        <taxon>Eukaryota</taxon>
        <taxon>Fungi</taxon>
        <taxon>Dikarya</taxon>
        <taxon>Ascomycota</taxon>
        <taxon>Pezizomycotina</taxon>
        <taxon>Eurotiomycetes</taxon>
        <taxon>Eurotiomycetidae</taxon>
        <taxon>Eurotiales</taxon>
        <taxon>Aspergillaceae</taxon>
        <taxon>Aspergillus</taxon>
        <taxon>Aspergillus subgen. Aspergillus</taxon>
    </lineage>
</organism>
<dbReference type="InterPro" id="IPR016169">
    <property type="entry name" value="FAD-bd_PCMH_sub2"/>
</dbReference>
<dbReference type="HOGENOM" id="CLU_017779_3_2_1"/>
<evidence type="ECO:0000256" key="3">
    <source>
        <dbReference type="ARBA" id="ARBA00008000"/>
    </source>
</evidence>
<dbReference type="SUPFAM" id="SSF55103">
    <property type="entry name" value="FAD-linked oxidases, C-terminal domain"/>
    <property type="match status" value="1"/>
</dbReference>
<comment type="cofactor">
    <cofactor evidence="1">
        <name>FAD</name>
        <dbReference type="ChEBI" id="CHEBI:57692"/>
    </cofactor>
</comment>
<keyword evidence="5" id="KW-0274">FAD</keyword>
<dbReference type="EMBL" id="KK088438">
    <property type="protein sequence ID" value="EYE92223.1"/>
    <property type="molecule type" value="Genomic_DNA"/>
</dbReference>
<evidence type="ECO:0000256" key="2">
    <source>
        <dbReference type="ARBA" id="ARBA00004173"/>
    </source>
</evidence>
<evidence type="ECO:0000256" key="8">
    <source>
        <dbReference type="ARBA" id="ARBA00023128"/>
    </source>
</evidence>
<dbReference type="GeneID" id="63694881"/>
<keyword evidence="10" id="KW-1133">Transmembrane helix</keyword>
<dbReference type="PROSITE" id="PS51387">
    <property type="entry name" value="FAD_PCMH"/>
    <property type="match status" value="1"/>
</dbReference>
<dbReference type="GO" id="GO:0008720">
    <property type="term" value="F:D-lactate dehydrogenase (NAD+) activity"/>
    <property type="evidence" value="ECO:0007669"/>
    <property type="project" value="TreeGrafter"/>
</dbReference>
<dbReference type="PANTHER" id="PTHR11748:SF111">
    <property type="entry name" value="D-LACTATE DEHYDROGENASE, MITOCHONDRIAL-RELATED"/>
    <property type="match status" value="1"/>
</dbReference>
<dbReference type="InterPro" id="IPR004113">
    <property type="entry name" value="FAD-bd_oxidored_4_C"/>
</dbReference>
<evidence type="ECO:0000313" key="13">
    <source>
        <dbReference type="Proteomes" id="UP000019804"/>
    </source>
</evidence>
<evidence type="ECO:0000256" key="4">
    <source>
        <dbReference type="ARBA" id="ARBA00022630"/>
    </source>
</evidence>
<dbReference type="GO" id="GO:0005739">
    <property type="term" value="C:mitochondrion"/>
    <property type="evidence" value="ECO:0007669"/>
    <property type="project" value="UniProtKB-SubCell"/>
</dbReference>
<keyword evidence="8" id="KW-0496">Mitochondrion</keyword>
<reference evidence="13" key="1">
    <citation type="journal article" date="2014" name="Nat. Commun.">
        <title>Genomic adaptations of the halophilic Dead Sea filamentous fungus Eurotium rubrum.</title>
        <authorList>
            <person name="Kis-Papo T."/>
            <person name="Weig A.R."/>
            <person name="Riley R."/>
            <person name="Persoh D."/>
            <person name="Salamov A."/>
            <person name="Sun H."/>
            <person name="Lipzen A."/>
            <person name="Wasser S.P."/>
            <person name="Rambold G."/>
            <person name="Grigoriev I.V."/>
            <person name="Nevo E."/>
        </authorList>
    </citation>
    <scope>NUCLEOTIDE SEQUENCE [LARGE SCALE GENOMIC DNA]</scope>
    <source>
        <strain evidence="13">CBS 135680</strain>
    </source>
</reference>
<dbReference type="InterPro" id="IPR006094">
    <property type="entry name" value="Oxid_FAD_bind_N"/>
</dbReference>
<dbReference type="FunFam" id="3.30.465.10:FF:000014">
    <property type="entry name" value="D-lactate dehydrogenase (Cytochrome), putative"/>
    <property type="match status" value="1"/>
</dbReference>
<dbReference type="Pfam" id="PF02913">
    <property type="entry name" value="FAD-oxidase_C"/>
    <property type="match status" value="1"/>
</dbReference>
<dbReference type="OrthoDB" id="7786253at2759"/>
<comment type="subcellular location">
    <subcellularLocation>
        <location evidence="2">Mitochondrion</location>
    </subcellularLocation>
</comment>
<dbReference type="SUPFAM" id="SSF56176">
    <property type="entry name" value="FAD-binding/transporter-associated domain-like"/>
    <property type="match status" value="1"/>
</dbReference>
<keyword evidence="10" id="KW-0472">Membrane</keyword>
<dbReference type="GO" id="GO:0071949">
    <property type="term" value="F:FAD binding"/>
    <property type="evidence" value="ECO:0007669"/>
    <property type="project" value="InterPro"/>
</dbReference>
<keyword evidence="13" id="KW-1185">Reference proteome</keyword>
<gene>
    <name evidence="12" type="ORF">EURHEDRAFT_388895</name>
</gene>
<dbReference type="AlphaFoldDB" id="A0A017S5B4"/>
<sequence>MADKIRRLGNLRGVATRPRWTSVSRGPMWRRFYNCIDRRTLSLVVATVAGLAGYGISRIPSGNARTPESIVAILDSERIPTVKYATLEDMKKAIAEIEHALHDTEDIISTDDEDLKVHGFSEWSSVKLDTLPIAVAYPRNTEQVSTIARICHRWKVPIIPYSGGSSLEGHTDAPFGGVSIDFVYMDQIIKINENDMDVVVQPSVQWVDLNRKLKQTGRDLFFPMDPAPSAKIGGMISTNCSGTNAVHYGTMRDWVINLTVALADGSVIKTRQRPRKCSAGYNLNWLFVGSEAATKVIQKGIPVAALELMDEAQIRILNDGGVTRPRVWKEKPTLFMKFSGFKGMLNETIEKVKRVTGAYGSNGFEFARDEREQELLWSARKESLYSLLALRKEGEELWNTDVAVPLSCLADVIVASKEKAASLGLNACVKGHLGDGNFHENITYDNTNQEEFGKVKIAVNSMVKRAIEMEGTCTGEHGIGFGKKEALRQELGDRTILFMKISREPLTPTGL</sequence>
<evidence type="ECO:0000259" key="11">
    <source>
        <dbReference type="PROSITE" id="PS51387"/>
    </source>
</evidence>
<evidence type="ECO:0000256" key="10">
    <source>
        <dbReference type="SAM" id="Phobius"/>
    </source>
</evidence>
<keyword evidence="6" id="KW-0809">Transit peptide</keyword>
<dbReference type="EC" id="1.1.2.4" evidence="9"/>
<dbReference type="FunFam" id="3.30.70.2740:FF:000001">
    <property type="entry name" value="D-lactate dehydrogenase mitochondrial"/>
    <property type="match status" value="1"/>
</dbReference>
<dbReference type="GO" id="GO:0004458">
    <property type="term" value="F:D-lactate dehydrogenase (cytochrome) activity"/>
    <property type="evidence" value="ECO:0007669"/>
    <property type="project" value="UniProtKB-EC"/>
</dbReference>
<evidence type="ECO:0000256" key="6">
    <source>
        <dbReference type="ARBA" id="ARBA00022946"/>
    </source>
</evidence>
<dbReference type="Gene3D" id="3.30.465.10">
    <property type="match status" value="1"/>
</dbReference>
<protein>
    <recommendedName>
        <fullName evidence="9">D-lactate dehydrogenase (cytochrome)</fullName>
        <ecNumber evidence="9">1.1.2.4</ecNumber>
    </recommendedName>
</protein>
<dbReference type="InterPro" id="IPR016166">
    <property type="entry name" value="FAD-bd_PCMH"/>
</dbReference>
<dbReference type="Pfam" id="PF01565">
    <property type="entry name" value="FAD_binding_4"/>
    <property type="match status" value="1"/>
</dbReference>
<dbReference type="InterPro" id="IPR036318">
    <property type="entry name" value="FAD-bd_PCMH-like_sf"/>
</dbReference>
<comment type="similarity">
    <text evidence="3">Belongs to the FAD-binding oxidoreductase/transferase type 4 family.</text>
</comment>
<evidence type="ECO:0000256" key="1">
    <source>
        <dbReference type="ARBA" id="ARBA00001974"/>
    </source>
</evidence>
<dbReference type="GO" id="GO:1903457">
    <property type="term" value="P:lactate catabolic process"/>
    <property type="evidence" value="ECO:0007669"/>
    <property type="project" value="TreeGrafter"/>
</dbReference>
<dbReference type="InterPro" id="IPR016164">
    <property type="entry name" value="FAD-linked_Oxase-like_C"/>
</dbReference>
<evidence type="ECO:0000256" key="9">
    <source>
        <dbReference type="ARBA" id="ARBA00038897"/>
    </source>
</evidence>
<proteinExistence type="inferred from homology"/>
<dbReference type="STRING" id="1388766.A0A017S5B4"/>
<dbReference type="RefSeq" id="XP_040635911.1">
    <property type="nucleotide sequence ID" value="XM_040779757.1"/>
</dbReference>
<keyword evidence="10" id="KW-0812">Transmembrane</keyword>
<keyword evidence="4" id="KW-0285">Flavoprotein</keyword>
<name>A0A017S5B4_ASPRC</name>
<dbReference type="Proteomes" id="UP000019804">
    <property type="component" value="Unassembled WGS sequence"/>
</dbReference>
<evidence type="ECO:0000256" key="7">
    <source>
        <dbReference type="ARBA" id="ARBA00023002"/>
    </source>
</evidence>